<feature type="transmembrane region" description="Helical" evidence="7">
    <location>
        <begin position="184"/>
        <end position="207"/>
    </location>
</feature>
<sequence length="442" mass="46527">MATHTAEIPVRTEQRSPAEHDHHTHYAPVSGPLATVTAAIPVVPTHGRPNMTRSQVALAILALSIGGFAIGVTEFAIMGLQLEAIADLGVTEAQGGTLVAMYAFGVVVGAPILSLLGAKRERRSYGLFLLALFIAAHIFSFFAPTYETMLIGRFLSGMPHGAYFACAALMAAHMAGPGKRARAIAVVLSGIAIANVAGVPVVTWVGQEFGWRWMYMIAAALALVTWFAVATFAPRMEAPEGASVRSEIRGALTWRLWVGVILAVFGFCGMFAVYSYISHITVRLAGIDAQYLPYVVAIFGLGMVIGNFIGGYFTDKSVLGTVLGAALAVAVLMLAFSAFAHIWWLMPILLFLSGLAASSLGPAMQTHLIDMAPNAPQLAASFQHAAFNGSNAIGALLGGWVIAAGWGLRAPSMVGAAAAVLGVLITLYAMYLNRRHGEPATS</sequence>
<dbReference type="InterPro" id="IPR036259">
    <property type="entry name" value="MFS_trans_sf"/>
</dbReference>
<reference evidence="10" key="1">
    <citation type="journal article" date="2019" name="Int. J. Syst. Evol. Microbiol.">
        <title>The Global Catalogue of Microorganisms (GCM) 10K type strain sequencing project: providing services to taxonomists for standard genome sequencing and annotation.</title>
        <authorList>
            <consortium name="The Broad Institute Genomics Platform"/>
            <consortium name="The Broad Institute Genome Sequencing Center for Infectious Disease"/>
            <person name="Wu L."/>
            <person name="Ma J."/>
        </authorList>
    </citation>
    <scope>NUCLEOTIDE SEQUENCE [LARGE SCALE GENOMIC DNA]</scope>
    <source>
        <strain evidence="10">JCM 19129</strain>
    </source>
</reference>
<dbReference type="SUPFAM" id="SSF103473">
    <property type="entry name" value="MFS general substrate transporter"/>
    <property type="match status" value="1"/>
</dbReference>
<keyword evidence="5 7" id="KW-0472">Membrane</keyword>
<keyword evidence="2" id="KW-1003">Cell membrane</keyword>
<accession>A0ABP9FNY9</accession>
<feature type="transmembrane region" description="Helical" evidence="7">
    <location>
        <begin position="125"/>
        <end position="144"/>
    </location>
</feature>
<dbReference type="InterPro" id="IPR011701">
    <property type="entry name" value="MFS"/>
</dbReference>
<evidence type="ECO:0000313" key="9">
    <source>
        <dbReference type="EMBL" id="GAA4911277.1"/>
    </source>
</evidence>
<feature type="transmembrane region" description="Helical" evidence="7">
    <location>
        <begin position="317"/>
        <end position="336"/>
    </location>
</feature>
<feature type="transmembrane region" description="Helical" evidence="7">
    <location>
        <begin position="289"/>
        <end position="310"/>
    </location>
</feature>
<dbReference type="InterPro" id="IPR020846">
    <property type="entry name" value="MFS_dom"/>
</dbReference>
<dbReference type="Proteomes" id="UP001500368">
    <property type="component" value="Unassembled WGS sequence"/>
</dbReference>
<dbReference type="EMBL" id="BAABLW010000001">
    <property type="protein sequence ID" value="GAA4911277.1"/>
    <property type="molecule type" value="Genomic_DNA"/>
</dbReference>
<evidence type="ECO:0000256" key="6">
    <source>
        <dbReference type="SAM" id="MobiDB-lite"/>
    </source>
</evidence>
<dbReference type="Pfam" id="PF07690">
    <property type="entry name" value="MFS_1"/>
    <property type="match status" value="1"/>
</dbReference>
<feature type="transmembrane region" description="Helical" evidence="7">
    <location>
        <begin position="254"/>
        <end position="277"/>
    </location>
</feature>
<proteinExistence type="predicted"/>
<feature type="domain" description="Major facilitator superfamily (MFS) profile" evidence="8">
    <location>
        <begin position="59"/>
        <end position="434"/>
    </location>
</feature>
<feature type="transmembrane region" description="Helical" evidence="7">
    <location>
        <begin position="342"/>
        <end position="364"/>
    </location>
</feature>
<dbReference type="RefSeq" id="WP_345476265.1">
    <property type="nucleotide sequence ID" value="NZ_BAABLW010000001.1"/>
</dbReference>
<feature type="transmembrane region" description="Helical" evidence="7">
    <location>
        <begin position="56"/>
        <end position="78"/>
    </location>
</feature>
<evidence type="ECO:0000313" key="10">
    <source>
        <dbReference type="Proteomes" id="UP001500368"/>
    </source>
</evidence>
<organism evidence="9 10">
    <name type="scientific">Nesterenkonia rhizosphaerae</name>
    <dbReference type="NCBI Taxonomy" id="1348272"/>
    <lineage>
        <taxon>Bacteria</taxon>
        <taxon>Bacillati</taxon>
        <taxon>Actinomycetota</taxon>
        <taxon>Actinomycetes</taxon>
        <taxon>Micrococcales</taxon>
        <taxon>Micrococcaceae</taxon>
        <taxon>Nesterenkonia</taxon>
    </lineage>
</organism>
<dbReference type="PANTHER" id="PTHR43124:SF3">
    <property type="entry name" value="CHLORAMPHENICOL EFFLUX PUMP RV0191"/>
    <property type="match status" value="1"/>
</dbReference>
<evidence type="ECO:0000256" key="4">
    <source>
        <dbReference type="ARBA" id="ARBA00022989"/>
    </source>
</evidence>
<evidence type="ECO:0000256" key="3">
    <source>
        <dbReference type="ARBA" id="ARBA00022692"/>
    </source>
</evidence>
<feature type="transmembrane region" description="Helical" evidence="7">
    <location>
        <begin position="98"/>
        <end position="118"/>
    </location>
</feature>
<feature type="transmembrane region" description="Helical" evidence="7">
    <location>
        <begin position="150"/>
        <end position="172"/>
    </location>
</feature>
<evidence type="ECO:0000256" key="7">
    <source>
        <dbReference type="SAM" id="Phobius"/>
    </source>
</evidence>
<feature type="transmembrane region" description="Helical" evidence="7">
    <location>
        <begin position="413"/>
        <end position="432"/>
    </location>
</feature>
<feature type="region of interest" description="Disordered" evidence="6">
    <location>
        <begin position="1"/>
        <end position="29"/>
    </location>
</feature>
<evidence type="ECO:0000259" key="8">
    <source>
        <dbReference type="PROSITE" id="PS50850"/>
    </source>
</evidence>
<dbReference type="CDD" id="cd17324">
    <property type="entry name" value="MFS_NepI_like"/>
    <property type="match status" value="1"/>
</dbReference>
<dbReference type="PANTHER" id="PTHR43124">
    <property type="entry name" value="PURINE EFFLUX PUMP PBUE"/>
    <property type="match status" value="1"/>
</dbReference>
<evidence type="ECO:0000256" key="5">
    <source>
        <dbReference type="ARBA" id="ARBA00023136"/>
    </source>
</evidence>
<feature type="transmembrane region" description="Helical" evidence="7">
    <location>
        <begin position="213"/>
        <end position="233"/>
    </location>
</feature>
<gene>
    <name evidence="9" type="ORF">GCM10025790_02000</name>
</gene>
<comment type="caution">
    <text evidence="9">The sequence shown here is derived from an EMBL/GenBank/DDBJ whole genome shotgun (WGS) entry which is preliminary data.</text>
</comment>
<dbReference type="InterPro" id="IPR050189">
    <property type="entry name" value="MFS_Efflux_Transporters"/>
</dbReference>
<keyword evidence="10" id="KW-1185">Reference proteome</keyword>
<dbReference type="Gene3D" id="1.20.1250.20">
    <property type="entry name" value="MFS general substrate transporter like domains"/>
    <property type="match status" value="2"/>
</dbReference>
<name>A0ABP9FNY9_9MICC</name>
<keyword evidence="3 7" id="KW-0812">Transmembrane</keyword>
<feature type="compositionally biased region" description="Basic and acidic residues" evidence="6">
    <location>
        <begin position="10"/>
        <end position="24"/>
    </location>
</feature>
<evidence type="ECO:0000256" key="2">
    <source>
        <dbReference type="ARBA" id="ARBA00022475"/>
    </source>
</evidence>
<protein>
    <submittedName>
        <fullName evidence="9">MFS transporter</fullName>
    </submittedName>
</protein>
<comment type="subcellular location">
    <subcellularLocation>
        <location evidence="1">Cell membrane</location>
        <topology evidence="1">Multi-pass membrane protein</topology>
    </subcellularLocation>
</comment>
<keyword evidence="4 7" id="KW-1133">Transmembrane helix</keyword>
<dbReference type="PROSITE" id="PS50850">
    <property type="entry name" value="MFS"/>
    <property type="match status" value="1"/>
</dbReference>
<evidence type="ECO:0000256" key="1">
    <source>
        <dbReference type="ARBA" id="ARBA00004651"/>
    </source>
</evidence>
<feature type="transmembrane region" description="Helical" evidence="7">
    <location>
        <begin position="385"/>
        <end position="407"/>
    </location>
</feature>